<evidence type="ECO:0000256" key="3">
    <source>
        <dbReference type="ARBA" id="ARBA00022832"/>
    </source>
</evidence>
<evidence type="ECO:0000256" key="6">
    <source>
        <dbReference type="ARBA" id="ARBA00023027"/>
    </source>
</evidence>
<keyword evidence="8" id="KW-0456">Lyase</keyword>
<feature type="domain" description="3-hydroxyacyl-CoA dehydrogenase NAD binding" evidence="12">
    <location>
        <begin position="319"/>
        <end position="497"/>
    </location>
</feature>
<dbReference type="Proteomes" id="UP000315889">
    <property type="component" value="Unassembled WGS sequence"/>
</dbReference>
<dbReference type="SUPFAM" id="SSF52096">
    <property type="entry name" value="ClpP/crotonase"/>
    <property type="match status" value="1"/>
</dbReference>
<comment type="pathway">
    <text evidence="1">Lipid metabolism; fatty acid beta-oxidation.</text>
</comment>
<evidence type="ECO:0000256" key="10">
    <source>
        <dbReference type="ARBA" id="ARBA00049556"/>
    </source>
</evidence>
<feature type="domain" description="3-hydroxyacyl-CoA dehydrogenase C-terminal" evidence="11">
    <location>
        <begin position="500"/>
        <end position="599"/>
    </location>
</feature>
<dbReference type="InterPro" id="IPR036291">
    <property type="entry name" value="NAD(P)-bd_dom_sf"/>
</dbReference>
<evidence type="ECO:0000256" key="8">
    <source>
        <dbReference type="ARBA" id="ARBA00023239"/>
    </source>
</evidence>
<dbReference type="InterPro" id="IPR050136">
    <property type="entry name" value="FA_oxidation_alpha_subunit"/>
</dbReference>
<dbReference type="Gene3D" id="3.90.226.10">
    <property type="entry name" value="2-enoyl-CoA Hydratase, Chain A, domain 1"/>
    <property type="match status" value="1"/>
</dbReference>
<reference evidence="13 14" key="1">
    <citation type="submission" date="2019-02" db="EMBL/GenBank/DDBJ databases">
        <title>Prokaryotic population dynamics and viral predation in marine succession experiment using metagenomics: the confinement effect.</title>
        <authorList>
            <person name="Haro-Moreno J.M."/>
            <person name="Rodriguez-Valera F."/>
            <person name="Lopez-Perez M."/>
        </authorList>
    </citation>
    <scope>NUCLEOTIDE SEQUENCE [LARGE SCALE GENOMIC DNA]</scope>
    <source>
        <strain evidence="13">MED-G170</strain>
    </source>
</reference>
<dbReference type="GO" id="GO:0006635">
    <property type="term" value="P:fatty acid beta-oxidation"/>
    <property type="evidence" value="ECO:0007669"/>
    <property type="project" value="UniProtKB-UniPathway"/>
</dbReference>
<comment type="catalytic activity">
    <reaction evidence="10">
        <text>a (3S)-3-hydroxyacyl-CoA + NAD(+) = a 3-oxoacyl-CoA + NADH + H(+)</text>
        <dbReference type="Rhea" id="RHEA:22432"/>
        <dbReference type="ChEBI" id="CHEBI:15378"/>
        <dbReference type="ChEBI" id="CHEBI:57318"/>
        <dbReference type="ChEBI" id="CHEBI:57540"/>
        <dbReference type="ChEBI" id="CHEBI:57945"/>
        <dbReference type="ChEBI" id="CHEBI:90726"/>
        <dbReference type="EC" id="1.1.1.35"/>
    </reaction>
</comment>
<dbReference type="GO" id="GO:0004300">
    <property type="term" value="F:enoyl-CoA hydratase activity"/>
    <property type="evidence" value="ECO:0007669"/>
    <property type="project" value="TreeGrafter"/>
</dbReference>
<keyword evidence="6" id="KW-0520">NAD</keyword>
<keyword evidence="5" id="KW-0560">Oxidoreductase</keyword>
<organism evidence="13 14">
    <name type="scientific">SAR92 clade bacterium</name>
    <dbReference type="NCBI Taxonomy" id="2315479"/>
    <lineage>
        <taxon>Bacteria</taxon>
        <taxon>Pseudomonadati</taxon>
        <taxon>Pseudomonadota</taxon>
        <taxon>Gammaproteobacteria</taxon>
        <taxon>Cellvibrionales</taxon>
        <taxon>Porticoccaceae</taxon>
        <taxon>SAR92 clade</taxon>
    </lineage>
</organism>
<keyword evidence="4" id="KW-0442">Lipid degradation</keyword>
<dbReference type="FunFam" id="3.40.50.720:FF:000009">
    <property type="entry name" value="Fatty oxidation complex, alpha subunit"/>
    <property type="match status" value="1"/>
</dbReference>
<dbReference type="SUPFAM" id="SSF51735">
    <property type="entry name" value="NAD(P)-binding Rossmann-fold domains"/>
    <property type="match status" value="1"/>
</dbReference>
<evidence type="ECO:0000313" key="14">
    <source>
        <dbReference type="Proteomes" id="UP000315889"/>
    </source>
</evidence>
<dbReference type="CDD" id="cd06558">
    <property type="entry name" value="crotonase-like"/>
    <property type="match status" value="1"/>
</dbReference>
<comment type="caution">
    <text evidence="13">The sequence shown here is derived from an EMBL/GenBank/DDBJ whole genome shotgun (WGS) entry which is preliminary data.</text>
</comment>
<dbReference type="InterPro" id="IPR001753">
    <property type="entry name" value="Enoyl-CoA_hydra/iso"/>
</dbReference>
<dbReference type="GO" id="GO:0016509">
    <property type="term" value="F:long-chain (3S)-3-hydroxyacyl-CoA dehydrogenase (NAD+) activity"/>
    <property type="evidence" value="ECO:0007669"/>
    <property type="project" value="TreeGrafter"/>
</dbReference>
<evidence type="ECO:0000256" key="5">
    <source>
        <dbReference type="ARBA" id="ARBA00023002"/>
    </source>
</evidence>
<evidence type="ECO:0000313" key="13">
    <source>
        <dbReference type="EMBL" id="RZO20220.1"/>
    </source>
</evidence>
<evidence type="ECO:0000256" key="7">
    <source>
        <dbReference type="ARBA" id="ARBA00023098"/>
    </source>
</evidence>
<dbReference type="GO" id="GO:0070403">
    <property type="term" value="F:NAD+ binding"/>
    <property type="evidence" value="ECO:0007669"/>
    <property type="project" value="InterPro"/>
</dbReference>
<proteinExistence type="inferred from homology"/>
<keyword evidence="9" id="KW-0511">Multifunctional enzyme</keyword>
<dbReference type="InterPro" id="IPR006176">
    <property type="entry name" value="3-OHacyl-CoA_DH_NAD-bd"/>
</dbReference>
<dbReference type="EMBL" id="SHBP01000005">
    <property type="protein sequence ID" value="RZO20220.1"/>
    <property type="molecule type" value="Genomic_DNA"/>
</dbReference>
<accession>A0A520MG85</accession>
<evidence type="ECO:0000259" key="12">
    <source>
        <dbReference type="Pfam" id="PF02737"/>
    </source>
</evidence>
<keyword evidence="3" id="KW-0276">Fatty acid metabolism</keyword>
<dbReference type="InterPro" id="IPR006108">
    <property type="entry name" value="3HC_DH_C"/>
</dbReference>
<dbReference type="InterPro" id="IPR029045">
    <property type="entry name" value="ClpP/crotonase-like_dom_sf"/>
</dbReference>
<dbReference type="AlphaFoldDB" id="A0A520MG85"/>
<dbReference type="Pfam" id="PF00378">
    <property type="entry name" value="ECH_1"/>
    <property type="match status" value="1"/>
</dbReference>
<dbReference type="Gene3D" id="3.40.50.720">
    <property type="entry name" value="NAD(P)-binding Rossmann-like Domain"/>
    <property type="match status" value="1"/>
</dbReference>
<dbReference type="Gene3D" id="1.10.1040.50">
    <property type="match status" value="1"/>
</dbReference>
<dbReference type="PANTHER" id="PTHR43612:SF3">
    <property type="entry name" value="TRIFUNCTIONAL ENZYME SUBUNIT ALPHA, MITOCHONDRIAL"/>
    <property type="match status" value="1"/>
</dbReference>
<comment type="similarity">
    <text evidence="2">In the central section; belongs to the 3-hydroxyacyl-CoA dehydrogenase family.</text>
</comment>
<dbReference type="Pfam" id="PF02737">
    <property type="entry name" value="3HCDH_N"/>
    <property type="match status" value="1"/>
</dbReference>
<evidence type="ECO:0000256" key="2">
    <source>
        <dbReference type="ARBA" id="ARBA00007005"/>
    </source>
</evidence>
<keyword evidence="7" id="KW-0443">Lipid metabolism</keyword>
<dbReference type="UniPathway" id="UPA00659"/>
<evidence type="ECO:0000256" key="9">
    <source>
        <dbReference type="ARBA" id="ARBA00023268"/>
    </source>
</evidence>
<evidence type="ECO:0000259" key="11">
    <source>
        <dbReference type="Pfam" id="PF00725"/>
    </source>
</evidence>
<protein>
    <submittedName>
        <fullName evidence="13">3-hydroxyacyl-CoA dehydrogenase</fullName>
    </submittedName>
</protein>
<evidence type="ECO:0000256" key="4">
    <source>
        <dbReference type="ARBA" id="ARBA00022963"/>
    </source>
</evidence>
<sequence>MGVFNYEKDNQGIVTVTMDMSGPVNAINAEYNDAMDETVQRLEKEEGLTGVIFASAKKVFFAGADLNELVLMDENGSEELFANGEFIKGHFRRLEKLPVPVVAAINGAALGGGYELSLACNHRIAFNHKSVQIGLPECAIGVYPAGGGVVRLTKLIGVEKALDIILKSQRLTPEKALAGGLIDEVVESIDGLLPRAKAWISENTSNKEASVQPWDRKGYKVPGGAINSPRNAQFAAMAPTMLHKQTRGLMPQMTAAMDIAFQSTVLDIDTMLRVEGREFIKVVTGPVAKNMITAFFFQLNKINGGASRPSGVEKNPTRKLGILGAGMMGQGIAYVAARAGIEVVLKDMTQEAADKGKSYSEGLVAKAVKRGKMFQSQADSLLGLITPTAKDEDLQGCDLIIEAVFENIELKNKIIGNTEKYLSDDGFWGSNTSTLPITELAKAASKPANFVGIHFFSPVDKMPLIEIIVGDKTSDEALAKAFDFTQQIRKTPIVVNDSLGFFTSRTFGTYLDEGLQLLTEGVHPVKIDNMGKAIGMPVGPLQVGDETSLELARKAGETWAAMGVEDKWSDGTVSRRVIKDMIDGHGRGGRHHGGGYYEYHVDGSKNIWPGLYDLYYNEDTLVPDEDVKDRLMFRQVIEALKCLQTGVLRSVADGNIGSIMGIGAPAHTGGLIQYVNTYGFDKFITRCDELAATYGKRFECPEIVKKHVKSGELML</sequence>
<dbReference type="PANTHER" id="PTHR43612">
    <property type="entry name" value="TRIFUNCTIONAL ENZYME SUBUNIT ALPHA"/>
    <property type="match status" value="1"/>
</dbReference>
<evidence type="ECO:0000256" key="1">
    <source>
        <dbReference type="ARBA" id="ARBA00005005"/>
    </source>
</evidence>
<gene>
    <name evidence="13" type="ORF">EVB03_04695</name>
</gene>
<dbReference type="SUPFAM" id="SSF48179">
    <property type="entry name" value="6-phosphogluconate dehydrogenase C-terminal domain-like"/>
    <property type="match status" value="2"/>
</dbReference>
<name>A0A520MG85_9GAMM</name>
<dbReference type="Pfam" id="PF00725">
    <property type="entry name" value="3HCDH"/>
    <property type="match status" value="1"/>
</dbReference>
<dbReference type="InterPro" id="IPR008927">
    <property type="entry name" value="6-PGluconate_DH-like_C_sf"/>
</dbReference>